<organism evidence="1 2">
    <name type="scientific">Auriscalpium vulgare</name>
    <dbReference type="NCBI Taxonomy" id="40419"/>
    <lineage>
        <taxon>Eukaryota</taxon>
        <taxon>Fungi</taxon>
        <taxon>Dikarya</taxon>
        <taxon>Basidiomycota</taxon>
        <taxon>Agaricomycotina</taxon>
        <taxon>Agaricomycetes</taxon>
        <taxon>Russulales</taxon>
        <taxon>Auriscalpiaceae</taxon>
        <taxon>Auriscalpium</taxon>
    </lineage>
</organism>
<dbReference type="Proteomes" id="UP000814033">
    <property type="component" value="Unassembled WGS sequence"/>
</dbReference>
<comment type="caution">
    <text evidence="1">The sequence shown here is derived from an EMBL/GenBank/DDBJ whole genome shotgun (WGS) entry which is preliminary data.</text>
</comment>
<reference evidence="1" key="1">
    <citation type="submission" date="2021-02" db="EMBL/GenBank/DDBJ databases">
        <authorList>
            <consortium name="DOE Joint Genome Institute"/>
            <person name="Ahrendt S."/>
            <person name="Looney B.P."/>
            <person name="Miyauchi S."/>
            <person name="Morin E."/>
            <person name="Drula E."/>
            <person name="Courty P.E."/>
            <person name="Chicoki N."/>
            <person name="Fauchery L."/>
            <person name="Kohler A."/>
            <person name="Kuo A."/>
            <person name="Labutti K."/>
            <person name="Pangilinan J."/>
            <person name="Lipzen A."/>
            <person name="Riley R."/>
            <person name="Andreopoulos W."/>
            <person name="He G."/>
            <person name="Johnson J."/>
            <person name="Barry K.W."/>
            <person name="Grigoriev I.V."/>
            <person name="Nagy L."/>
            <person name="Hibbett D."/>
            <person name="Henrissat B."/>
            <person name="Matheny P.B."/>
            <person name="Labbe J."/>
            <person name="Martin F."/>
        </authorList>
    </citation>
    <scope>NUCLEOTIDE SEQUENCE</scope>
    <source>
        <strain evidence="1">FP105234-sp</strain>
    </source>
</reference>
<keyword evidence="2" id="KW-1185">Reference proteome</keyword>
<protein>
    <submittedName>
        <fullName evidence="1">Histidine-phosphotransfer domain, HPT domain-containing protein</fullName>
    </submittedName>
</protein>
<evidence type="ECO:0000313" key="1">
    <source>
        <dbReference type="EMBL" id="KAI0045126.1"/>
    </source>
</evidence>
<proteinExistence type="predicted"/>
<accession>A0ACB8RN52</accession>
<gene>
    <name evidence="1" type="ORF">FA95DRAFT_1573986</name>
</gene>
<reference evidence="1" key="2">
    <citation type="journal article" date="2022" name="New Phytol.">
        <title>Evolutionary transition to the ectomycorrhizal habit in the genomes of a hyperdiverse lineage of mushroom-forming fungi.</title>
        <authorList>
            <person name="Looney B."/>
            <person name="Miyauchi S."/>
            <person name="Morin E."/>
            <person name="Drula E."/>
            <person name="Courty P.E."/>
            <person name="Kohler A."/>
            <person name="Kuo A."/>
            <person name="LaButti K."/>
            <person name="Pangilinan J."/>
            <person name="Lipzen A."/>
            <person name="Riley R."/>
            <person name="Andreopoulos W."/>
            <person name="He G."/>
            <person name="Johnson J."/>
            <person name="Nolan M."/>
            <person name="Tritt A."/>
            <person name="Barry K.W."/>
            <person name="Grigoriev I.V."/>
            <person name="Nagy L.G."/>
            <person name="Hibbett D."/>
            <person name="Henrissat B."/>
            <person name="Matheny P.B."/>
            <person name="Labbe J."/>
            <person name="Martin F.M."/>
        </authorList>
    </citation>
    <scope>NUCLEOTIDE SEQUENCE</scope>
    <source>
        <strain evidence="1">FP105234-sp</strain>
    </source>
</reference>
<evidence type="ECO:0000313" key="2">
    <source>
        <dbReference type="Proteomes" id="UP000814033"/>
    </source>
</evidence>
<name>A0ACB8RN52_9AGAM</name>
<dbReference type="EMBL" id="MU275960">
    <property type="protein sequence ID" value="KAI0045126.1"/>
    <property type="molecule type" value="Genomic_DNA"/>
</dbReference>
<sequence>MPLSPQRTSPTPSPAPATKPAQHGPVPVHPAPPAAPNAVRHAVPVTAAAAAALAAKSLPSPNPPPPAIQQPVAALSPTSPAPALASAASPPAAAPEPALDPAQPSTADVINMETLNQILDLDEDDTHDFSRSTVQEYFTQAVATFVKMQDALTEEKLKELSELGHFLKGSSAALGVARVQESCELIQHYGHLRDEERLVDLSRAQALAYIAATLARVCVEYADAERWLRDWYADKGGIDDGPPAP</sequence>